<name>A0A5J4PEB1_9ZZZZ</name>
<dbReference type="EMBL" id="SNRY01009645">
    <property type="protein sequence ID" value="KAA6306789.1"/>
    <property type="molecule type" value="Genomic_DNA"/>
</dbReference>
<protein>
    <recommendedName>
        <fullName evidence="5">TonB-dependent receptor SusC</fullName>
    </recommendedName>
</protein>
<dbReference type="GO" id="GO:0009279">
    <property type="term" value="C:cell outer membrane"/>
    <property type="evidence" value="ECO:0007669"/>
    <property type="project" value="UniProtKB-SubCell"/>
</dbReference>
<evidence type="ECO:0000256" key="1">
    <source>
        <dbReference type="ARBA" id="ARBA00004442"/>
    </source>
</evidence>
<evidence type="ECO:0008006" key="5">
    <source>
        <dbReference type="Google" id="ProtNLM"/>
    </source>
</evidence>
<evidence type="ECO:0000256" key="2">
    <source>
        <dbReference type="ARBA" id="ARBA00023136"/>
    </source>
</evidence>
<dbReference type="InterPro" id="IPR036942">
    <property type="entry name" value="Beta-barrel_TonB_sf"/>
</dbReference>
<comment type="caution">
    <text evidence="4">The sequence shown here is derived from an EMBL/GenBank/DDBJ whole genome shotgun (WGS) entry which is preliminary data.</text>
</comment>
<dbReference type="SUPFAM" id="SSF56935">
    <property type="entry name" value="Porins"/>
    <property type="match status" value="1"/>
</dbReference>
<accession>A0A5J4PEB1</accession>
<keyword evidence="3" id="KW-0998">Cell outer membrane</keyword>
<dbReference type="Gene3D" id="2.40.170.20">
    <property type="entry name" value="TonB-dependent receptor, beta-barrel domain"/>
    <property type="match status" value="1"/>
</dbReference>
<organism evidence="4">
    <name type="scientific">termite gut metagenome</name>
    <dbReference type="NCBI Taxonomy" id="433724"/>
    <lineage>
        <taxon>unclassified sequences</taxon>
        <taxon>metagenomes</taxon>
        <taxon>organismal metagenomes</taxon>
    </lineage>
</organism>
<sequence length="231" mass="25379">TSSAEATVTKNLGSVSNRGIEISADVDVIKSKGLTWNIGANVTFLKNKILTLPEQNREKGIVSGIRKYAEGHDMYDFWLYQYVGVDQLTGNALYLPDLDSYYLSDATEDEKKGKSALPEEYLVMINGKPYSTFTTYAKRDWSGSVIPKAYGSISSSLRWNNFTLSALGTYSFGGKTLDYSYQSLMSMSGSVSTLHSDLLKAWNGVPAGITESSLNRIDPNGIPVVDFERSS</sequence>
<comment type="subcellular location">
    <subcellularLocation>
        <location evidence="1">Cell outer membrane</location>
    </subcellularLocation>
</comment>
<reference evidence="4" key="1">
    <citation type="submission" date="2019-03" db="EMBL/GenBank/DDBJ databases">
        <title>Single cell metagenomics reveals metabolic interactions within the superorganism composed of flagellate Streblomastix strix and complex community of Bacteroidetes bacteria on its surface.</title>
        <authorList>
            <person name="Treitli S.C."/>
            <person name="Kolisko M."/>
            <person name="Husnik F."/>
            <person name="Keeling P."/>
            <person name="Hampl V."/>
        </authorList>
    </citation>
    <scope>NUCLEOTIDE SEQUENCE</scope>
    <source>
        <strain evidence="4">STM</strain>
    </source>
</reference>
<evidence type="ECO:0000313" key="4">
    <source>
        <dbReference type="EMBL" id="KAA6306789.1"/>
    </source>
</evidence>
<evidence type="ECO:0000256" key="3">
    <source>
        <dbReference type="ARBA" id="ARBA00023237"/>
    </source>
</evidence>
<feature type="non-terminal residue" evidence="4">
    <location>
        <position position="231"/>
    </location>
</feature>
<gene>
    <name evidence="4" type="ORF">EZS27_041548</name>
</gene>
<dbReference type="AlphaFoldDB" id="A0A5J4PEB1"/>
<feature type="non-terminal residue" evidence="4">
    <location>
        <position position="1"/>
    </location>
</feature>
<keyword evidence="2" id="KW-0472">Membrane</keyword>
<proteinExistence type="predicted"/>